<accession>A0A7J0ERE8</accession>
<protein>
    <submittedName>
        <fullName evidence="1">Uncharacterized protein</fullName>
    </submittedName>
</protein>
<comment type="caution">
    <text evidence="1">The sequence shown here is derived from an EMBL/GenBank/DDBJ whole genome shotgun (WGS) entry which is preliminary data.</text>
</comment>
<sequence>MGCPRPPQHHNHPYSPLHAIDSVNGVEIGRWQPLMWQAALQATQSNPQYVIPLTPPAMLLEQPPHIHTCPQRWLVDHRDHHVP</sequence>
<organism evidence="1 2">
    <name type="scientific">Actinidia rufa</name>
    <dbReference type="NCBI Taxonomy" id="165716"/>
    <lineage>
        <taxon>Eukaryota</taxon>
        <taxon>Viridiplantae</taxon>
        <taxon>Streptophyta</taxon>
        <taxon>Embryophyta</taxon>
        <taxon>Tracheophyta</taxon>
        <taxon>Spermatophyta</taxon>
        <taxon>Magnoliopsida</taxon>
        <taxon>eudicotyledons</taxon>
        <taxon>Gunneridae</taxon>
        <taxon>Pentapetalae</taxon>
        <taxon>asterids</taxon>
        <taxon>Ericales</taxon>
        <taxon>Actinidiaceae</taxon>
        <taxon>Actinidia</taxon>
    </lineage>
</organism>
<dbReference type="AlphaFoldDB" id="A0A7J0ERE8"/>
<proteinExistence type="predicted"/>
<dbReference type="EMBL" id="BJWL01000006">
    <property type="protein sequence ID" value="GFY88912.1"/>
    <property type="molecule type" value="Genomic_DNA"/>
</dbReference>
<keyword evidence="2" id="KW-1185">Reference proteome</keyword>
<gene>
    <name evidence="1" type="ORF">Acr_06g0008520</name>
</gene>
<evidence type="ECO:0000313" key="1">
    <source>
        <dbReference type="EMBL" id="GFY88912.1"/>
    </source>
</evidence>
<dbReference type="Proteomes" id="UP000585474">
    <property type="component" value="Unassembled WGS sequence"/>
</dbReference>
<reference evidence="1 2" key="1">
    <citation type="submission" date="2019-07" db="EMBL/GenBank/DDBJ databases">
        <title>De Novo Assembly of kiwifruit Actinidia rufa.</title>
        <authorList>
            <person name="Sugita-Konishi S."/>
            <person name="Sato K."/>
            <person name="Mori E."/>
            <person name="Abe Y."/>
            <person name="Kisaki G."/>
            <person name="Hamano K."/>
            <person name="Suezawa K."/>
            <person name="Otani M."/>
            <person name="Fukuda T."/>
            <person name="Manabe T."/>
            <person name="Gomi K."/>
            <person name="Tabuchi M."/>
            <person name="Akimitsu K."/>
            <person name="Kataoka I."/>
        </authorList>
    </citation>
    <scope>NUCLEOTIDE SEQUENCE [LARGE SCALE GENOMIC DNA]</scope>
    <source>
        <strain evidence="2">cv. Fuchu</strain>
    </source>
</reference>
<name>A0A7J0ERE8_9ERIC</name>
<evidence type="ECO:0000313" key="2">
    <source>
        <dbReference type="Proteomes" id="UP000585474"/>
    </source>
</evidence>